<dbReference type="PANTHER" id="PTHR37984">
    <property type="entry name" value="PROTEIN CBG26694"/>
    <property type="match status" value="1"/>
</dbReference>
<gene>
    <name evidence="6" type="ORF">ISN44_As11g031680</name>
</gene>
<dbReference type="EMBL" id="JAEFBJ010000011">
    <property type="protein sequence ID" value="KAG7557177.1"/>
    <property type="molecule type" value="Genomic_DNA"/>
</dbReference>
<dbReference type="Pfam" id="PF17919">
    <property type="entry name" value="RT_RNaseH_2"/>
    <property type="match status" value="1"/>
</dbReference>
<feature type="domain" description="Retrotransposon gag" evidence="4">
    <location>
        <begin position="95"/>
        <end position="151"/>
    </location>
</feature>
<dbReference type="AlphaFoldDB" id="A0A8T1ZFY4"/>
<keyword evidence="6" id="KW-0548">Nucleotidyltransferase</keyword>
<evidence type="ECO:0000259" key="4">
    <source>
        <dbReference type="Pfam" id="PF03732"/>
    </source>
</evidence>
<dbReference type="PANTHER" id="PTHR37984:SF5">
    <property type="entry name" value="PROTEIN NYNRIN-LIKE"/>
    <property type="match status" value="1"/>
</dbReference>
<keyword evidence="7" id="KW-1185">Reference proteome</keyword>
<evidence type="ECO:0000256" key="1">
    <source>
        <dbReference type="ARBA" id="ARBA00023268"/>
    </source>
</evidence>
<dbReference type="OrthoDB" id="1099795at2759"/>
<dbReference type="Pfam" id="PF13650">
    <property type="entry name" value="Asp_protease_2"/>
    <property type="match status" value="1"/>
</dbReference>
<dbReference type="CDD" id="cd01647">
    <property type="entry name" value="RT_LTR"/>
    <property type="match status" value="1"/>
</dbReference>
<feature type="domain" description="Reverse transcriptase/retrotransposon-derived protein RNase H-like" evidence="5">
    <location>
        <begin position="591"/>
        <end position="641"/>
    </location>
</feature>
<feature type="domain" description="Reverse transcriptase" evidence="3">
    <location>
        <begin position="422"/>
        <end position="528"/>
    </location>
</feature>
<dbReference type="Proteomes" id="UP000694251">
    <property type="component" value="Chromosome 11"/>
</dbReference>
<evidence type="ECO:0000259" key="3">
    <source>
        <dbReference type="Pfam" id="PF00078"/>
    </source>
</evidence>
<organism evidence="6 7">
    <name type="scientific">Arabidopsis suecica</name>
    <name type="common">Swedish thale-cress</name>
    <name type="synonym">Cardaminopsis suecica</name>
    <dbReference type="NCBI Taxonomy" id="45249"/>
    <lineage>
        <taxon>Eukaryota</taxon>
        <taxon>Viridiplantae</taxon>
        <taxon>Streptophyta</taxon>
        <taxon>Embryophyta</taxon>
        <taxon>Tracheophyta</taxon>
        <taxon>Spermatophyta</taxon>
        <taxon>Magnoliopsida</taxon>
        <taxon>eudicotyledons</taxon>
        <taxon>Gunneridae</taxon>
        <taxon>Pentapetalae</taxon>
        <taxon>rosids</taxon>
        <taxon>malvids</taxon>
        <taxon>Brassicales</taxon>
        <taxon>Brassicaceae</taxon>
        <taxon>Camelineae</taxon>
        <taxon>Arabidopsis</taxon>
    </lineage>
</organism>
<dbReference type="Pfam" id="PF03732">
    <property type="entry name" value="Retrotrans_gag"/>
    <property type="match status" value="1"/>
</dbReference>
<dbReference type="GO" id="GO:0003964">
    <property type="term" value="F:RNA-directed DNA polymerase activity"/>
    <property type="evidence" value="ECO:0007669"/>
    <property type="project" value="UniProtKB-KW"/>
</dbReference>
<dbReference type="InterPro" id="IPR005162">
    <property type="entry name" value="Retrotrans_gag_dom"/>
</dbReference>
<reference evidence="6 7" key="1">
    <citation type="submission" date="2020-12" db="EMBL/GenBank/DDBJ databases">
        <title>Concerted genomic and epigenomic changes stabilize Arabidopsis allopolyploids.</title>
        <authorList>
            <person name="Chen Z."/>
        </authorList>
    </citation>
    <scope>NUCLEOTIDE SEQUENCE [LARGE SCALE GENOMIC DNA]</scope>
    <source>
        <strain evidence="6">As9502</strain>
        <tissue evidence="6">Leaf</tissue>
    </source>
</reference>
<sequence length="749" mass="83620">MDSELKSRLLEKVQKDVGGRGRGCGRGRGWSCGAPIADESARDDRIADLLTRLLERLSERVPAQALGVPPVAEVQSRVAIAEELPSYIKMMEQLLRIDAHLWWKGVAARRAQAEMSWADFVADFNAKYFPPEALDRLEERFLELSQESRTVLVELVEMAALLEEGLKDEAVVTSPTLQAKKPQHQFSSNKSGKPVQGQKRKWDATQRACQDVVAAATAIPSESQIAAAPQMYSIGEVGGPSSRPITGILIVGGIESHVLFDSGASHCFVTPEFAKRGGIVGESDEHSGVVRVAGGKFLAVQGRARKVDLQLGHYMVRMDFHRGCVMFEREKRRLVYQGVMLTFGSLVILAVQTEKMIEKGCEAYLATVMTLETVGAVGVGDIWVVQEFEDVFQSLQELSPSWSDPFTIKLELGTRAGHTGTRIPIDEVDVWKTAFQKRYGHYEFVVMPFGLTNAPTTFLRLMNGVFQEYLDEFVIICIDDILVYSKSSEEHEVHLRVVLEKLWEQKLFAKLSKCSFWQWEIGFLGHIISAAGVPVDPEKIKPIREWPRLRNATKIISFLGLAGYYQRFVKGFTSMAQVTTKLTGKDVPFVWSPECEESFANLKVMITITPVLALPEQDKPYVVYTDASRVGLGCVLMQQGKIWRSFLYSGKVQVFTDHKSLKWKRVSSAQERDMESLVYEISMLRLCATLQEPLGLEATNQADLLSRVGMKKDVAGWVAACDVCQLGKLSTRIQVVYCRVYPLQSGSGI</sequence>
<keyword evidence="6" id="KW-0808">Transferase</keyword>
<dbReference type="CDD" id="cd00303">
    <property type="entry name" value="retropepsin_like"/>
    <property type="match status" value="1"/>
</dbReference>
<evidence type="ECO:0000313" key="7">
    <source>
        <dbReference type="Proteomes" id="UP000694251"/>
    </source>
</evidence>
<feature type="region of interest" description="Disordered" evidence="2">
    <location>
        <begin position="177"/>
        <end position="200"/>
    </location>
</feature>
<evidence type="ECO:0000259" key="5">
    <source>
        <dbReference type="Pfam" id="PF17919"/>
    </source>
</evidence>
<dbReference type="InterPro" id="IPR041577">
    <property type="entry name" value="RT_RNaseH_2"/>
</dbReference>
<keyword evidence="6" id="KW-0695">RNA-directed DNA polymerase</keyword>
<protein>
    <submittedName>
        <fullName evidence="6">Reverse transcriptase domain</fullName>
    </submittedName>
</protein>
<dbReference type="InterPro" id="IPR000477">
    <property type="entry name" value="RT_dom"/>
</dbReference>
<dbReference type="Pfam" id="PF00078">
    <property type="entry name" value="RVT_1"/>
    <property type="match status" value="1"/>
</dbReference>
<keyword evidence="1" id="KW-0511">Multifunctional enzyme</keyword>
<dbReference type="FunFam" id="3.30.70.270:FF:000003">
    <property type="entry name" value="Transposon Ty3-G Gag-Pol polyprotein"/>
    <property type="match status" value="1"/>
</dbReference>
<dbReference type="FunFam" id="3.30.70.270:FF:000020">
    <property type="entry name" value="Transposon Tf2-6 polyprotein-like Protein"/>
    <property type="match status" value="1"/>
</dbReference>
<comment type="caution">
    <text evidence="6">The sequence shown here is derived from an EMBL/GenBank/DDBJ whole genome shotgun (WGS) entry which is preliminary data.</text>
</comment>
<evidence type="ECO:0000313" key="6">
    <source>
        <dbReference type="EMBL" id="KAG7557177.1"/>
    </source>
</evidence>
<proteinExistence type="predicted"/>
<name>A0A8T1ZFY4_ARASU</name>
<accession>A0A8T1ZFY4</accession>
<evidence type="ECO:0000256" key="2">
    <source>
        <dbReference type="SAM" id="MobiDB-lite"/>
    </source>
</evidence>
<dbReference type="InterPro" id="IPR050951">
    <property type="entry name" value="Retrovirus_Pol_polyprotein"/>
</dbReference>